<evidence type="ECO:0000256" key="1">
    <source>
        <dbReference type="ARBA" id="ARBA00022553"/>
    </source>
</evidence>
<reference evidence="4" key="1">
    <citation type="submission" date="2021-04" db="EMBL/GenBank/DDBJ databases">
        <authorList>
            <person name="Zhang D.-C."/>
        </authorList>
    </citation>
    <scope>NUCLEOTIDE SEQUENCE</scope>
    <source>
        <strain evidence="4">CGMCC 1.15697</strain>
    </source>
</reference>
<dbReference type="InterPro" id="IPR011006">
    <property type="entry name" value="CheY-like_superfamily"/>
</dbReference>
<dbReference type="PANTHER" id="PTHR44591">
    <property type="entry name" value="STRESS RESPONSE REGULATOR PROTEIN 1"/>
    <property type="match status" value="1"/>
</dbReference>
<organism evidence="4 5">
    <name type="scientific">Marivibrio halodurans</name>
    <dbReference type="NCBI Taxonomy" id="2039722"/>
    <lineage>
        <taxon>Bacteria</taxon>
        <taxon>Pseudomonadati</taxon>
        <taxon>Pseudomonadota</taxon>
        <taxon>Alphaproteobacteria</taxon>
        <taxon>Rhodospirillales</taxon>
        <taxon>Rhodospirillaceae</taxon>
        <taxon>Marivibrio</taxon>
    </lineage>
</organism>
<comment type="caution">
    <text evidence="4">The sequence shown here is derived from an EMBL/GenBank/DDBJ whole genome shotgun (WGS) entry which is preliminary data.</text>
</comment>
<dbReference type="PROSITE" id="PS50110">
    <property type="entry name" value="RESPONSE_REGULATORY"/>
    <property type="match status" value="1"/>
</dbReference>
<feature type="domain" description="Response regulatory" evidence="3">
    <location>
        <begin position="13"/>
        <end position="132"/>
    </location>
</feature>
<dbReference type="SMART" id="SM00448">
    <property type="entry name" value="REC"/>
    <property type="match status" value="1"/>
</dbReference>
<keyword evidence="5" id="KW-1185">Reference proteome</keyword>
<dbReference type="PANTHER" id="PTHR44591:SF3">
    <property type="entry name" value="RESPONSE REGULATORY DOMAIN-CONTAINING PROTEIN"/>
    <property type="match status" value="1"/>
</dbReference>
<accession>A0A8J7SKT1</accession>
<proteinExistence type="predicted"/>
<dbReference type="SUPFAM" id="SSF52172">
    <property type="entry name" value="CheY-like"/>
    <property type="match status" value="1"/>
</dbReference>
<dbReference type="Pfam" id="PF00072">
    <property type="entry name" value="Response_reg"/>
    <property type="match status" value="1"/>
</dbReference>
<protein>
    <submittedName>
        <fullName evidence="4">Response regulator</fullName>
    </submittedName>
</protein>
<name>A0A8J7SKT1_9PROT</name>
<evidence type="ECO:0000256" key="2">
    <source>
        <dbReference type="PROSITE-ProRule" id="PRU00169"/>
    </source>
</evidence>
<dbReference type="Gene3D" id="3.40.50.2300">
    <property type="match status" value="1"/>
</dbReference>
<dbReference type="Proteomes" id="UP000672602">
    <property type="component" value="Unassembled WGS sequence"/>
</dbReference>
<dbReference type="RefSeq" id="WP_210680302.1">
    <property type="nucleotide sequence ID" value="NZ_JAGMWN010000001.1"/>
</dbReference>
<dbReference type="EMBL" id="JAGMWN010000001">
    <property type="protein sequence ID" value="MBP5855726.1"/>
    <property type="molecule type" value="Genomic_DNA"/>
</dbReference>
<gene>
    <name evidence="4" type="ORF">KAJ83_01800</name>
</gene>
<evidence type="ECO:0000313" key="5">
    <source>
        <dbReference type="Proteomes" id="UP000672602"/>
    </source>
</evidence>
<dbReference type="InterPro" id="IPR001789">
    <property type="entry name" value="Sig_transdc_resp-reg_receiver"/>
</dbReference>
<evidence type="ECO:0000313" key="4">
    <source>
        <dbReference type="EMBL" id="MBP5855726.1"/>
    </source>
</evidence>
<dbReference type="GO" id="GO:0000160">
    <property type="term" value="P:phosphorelay signal transduction system"/>
    <property type="evidence" value="ECO:0007669"/>
    <property type="project" value="InterPro"/>
</dbReference>
<evidence type="ECO:0000259" key="3">
    <source>
        <dbReference type="PROSITE" id="PS50110"/>
    </source>
</evidence>
<dbReference type="InterPro" id="IPR050595">
    <property type="entry name" value="Bact_response_regulator"/>
</dbReference>
<feature type="modified residue" description="4-aspartylphosphate" evidence="2">
    <location>
        <position position="63"/>
    </location>
</feature>
<dbReference type="AlphaFoldDB" id="A0A8J7SKT1"/>
<keyword evidence="1 2" id="KW-0597">Phosphoprotein</keyword>
<sequence length="171" mass="19914">MSNRHRHDFSQLSILIVDDCRFMRMVLERMLQALGVTKIRFASDGFEAWEQLLDSEPDVILCDWEMQPEDGPSFVRRVRLDQDSPCRYVPIIMLTGYTEKMKVMKARDFGITEFLAKPVAARSLHARLVQIVDNPRPFVRTASFFGPCRRRLNLPIFDGDDRRGAHEEIDI</sequence>